<sequence>MELVALTVNRAEFALDLLLECIEPECRRLIPGTEVEVQQLVNNLGGIALEHIDEASGVRVFEPQMLTLKLDGLSDGYHAVTATLLVILKRLLQVFPKSRFLVTAPTHNAVDNILQRYLDESGAVTTCPPLRVTTQLTKVASSLKQYACDALVGKDLTADFRARRQAQKRVKECRLVFTTCVGAAVELLRSEEFDIVVVDEASQQTEPETLIPLTQGCQRAILVGDHVQLRATVQKHAVLTGFDLSLFEKVYTRATEGDGVKRVMLDTQYRMHSDICDFSSREFYNNGLKTAPNLQTNVATSAFPWPPKVRKVFVQCSSTEDMGNQSKSNAGQADLTKTICTLLTTSSTTTATSIAILTPYTRQRLLLQSKLPTSPDLLVSSIDGYQGREADIVIFVTVRCNAHYDIGFLKDQRRLNVAMTRARTGVIIVGDKATLVNASDGDEASKAVWTRLVQDCVEVKIDDIGGLNACSTSS</sequence>
<comment type="similarity">
    <text evidence="1">Belongs to the DNA2/NAM7 helicase family.</text>
</comment>
<name>A0A9Q8PKN9_PASFU</name>
<keyword evidence="3" id="KW-0378">Hydrolase</keyword>
<dbReference type="PANTHER" id="PTHR10887:SF495">
    <property type="entry name" value="HELICASE SENATAXIN ISOFORM X1-RELATED"/>
    <property type="match status" value="1"/>
</dbReference>
<dbReference type="KEGG" id="ffu:CLAFUR5_13795"/>
<proteinExistence type="inferred from homology"/>
<dbReference type="GO" id="GO:0004386">
    <property type="term" value="F:helicase activity"/>
    <property type="evidence" value="ECO:0007669"/>
    <property type="project" value="UniProtKB-KW"/>
</dbReference>
<evidence type="ECO:0000256" key="3">
    <source>
        <dbReference type="ARBA" id="ARBA00022801"/>
    </source>
</evidence>
<reference evidence="8" key="2">
    <citation type="journal article" date="2022" name="Microb. Genom.">
        <title>A chromosome-scale genome assembly of the tomato pathogen Cladosporium fulvum reveals a compartmentalized genome architecture and the presence of a dispensable chromosome.</title>
        <authorList>
            <person name="Zaccaron A.Z."/>
            <person name="Chen L.H."/>
            <person name="Samaras A."/>
            <person name="Stergiopoulos I."/>
        </authorList>
    </citation>
    <scope>NUCLEOTIDE SEQUENCE</scope>
    <source>
        <strain evidence="8">Race5_Kim</strain>
    </source>
</reference>
<dbReference type="GO" id="GO:0005524">
    <property type="term" value="F:ATP binding"/>
    <property type="evidence" value="ECO:0007669"/>
    <property type="project" value="UniProtKB-KW"/>
</dbReference>
<dbReference type="InterPro" id="IPR045055">
    <property type="entry name" value="DNA2/NAM7-like"/>
</dbReference>
<evidence type="ECO:0000256" key="1">
    <source>
        <dbReference type="ARBA" id="ARBA00007913"/>
    </source>
</evidence>
<evidence type="ECO:0000259" key="6">
    <source>
        <dbReference type="Pfam" id="PF13086"/>
    </source>
</evidence>
<evidence type="ECO:0000313" key="8">
    <source>
        <dbReference type="EMBL" id="UJO24404.1"/>
    </source>
</evidence>
<accession>A0A9Q8PKN9</accession>
<keyword evidence="5" id="KW-0067">ATP-binding</keyword>
<feature type="domain" description="DNA2/NAM7 helicase-like C-terminal" evidence="7">
    <location>
        <begin position="243"/>
        <end position="432"/>
    </location>
</feature>
<dbReference type="Pfam" id="PF13086">
    <property type="entry name" value="AAA_11"/>
    <property type="match status" value="2"/>
</dbReference>
<evidence type="ECO:0000313" key="9">
    <source>
        <dbReference type="Proteomes" id="UP000756132"/>
    </source>
</evidence>
<dbReference type="InterPro" id="IPR041677">
    <property type="entry name" value="DNA2/NAM7_AAA_11"/>
</dbReference>
<dbReference type="OrthoDB" id="6513042at2759"/>
<organism evidence="8 9">
    <name type="scientific">Passalora fulva</name>
    <name type="common">Tomato leaf mold</name>
    <name type="synonym">Cladosporium fulvum</name>
    <dbReference type="NCBI Taxonomy" id="5499"/>
    <lineage>
        <taxon>Eukaryota</taxon>
        <taxon>Fungi</taxon>
        <taxon>Dikarya</taxon>
        <taxon>Ascomycota</taxon>
        <taxon>Pezizomycotina</taxon>
        <taxon>Dothideomycetes</taxon>
        <taxon>Dothideomycetidae</taxon>
        <taxon>Mycosphaerellales</taxon>
        <taxon>Mycosphaerellaceae</taxon>
        <taxon>Fulvia</taxon>
    </lineage>
</organism>
<dbReference type="GO" id="GO:0005694">
    <property type="term" value="C:chromosome"/>
    <property type="evidence" value="ECO:0007669"/>
    <property type="project" value="UniProtKB-ARBA"/>
</dbReference>
<dbReference type="Pfam" id="PF13087">
    <property type="entry name" value="AAA_12"/>
    <property type="match status" value="1"/>
</dbReference>
<dbReference type="RefSeq" id="XP_047768770.1">
    <property type="nucleotide sequence ID" value="XM_047912943.1"/>
</dbReference>
<evidence type="ECO:0000256" key="2">
    <source>
        <dbReference type="ARBA" id="ARBA00022741"/>
    </source>
</evidence>
<dbReference type="GeneID" id="71993673"/>
<feature type="domain" description="DNA2/NAM7 helicase helicase" evidence="6">
    <location>
        <begin position="81"/>
        <end position="156"/>
    </location>
</feature>
<dbReference type="InterPro" id="IPR047187">
    <property type="entry name" value="SF1_C_Upf1"/>
</dbReference>
<feature type="domain" description="DNA2/NAM7 helicase helicase" evidence="6">
    <location>
        <begin position="161"/>
        <end position="234"/>
    </location>
</feature>
<keyword evidence="2" id="KW-0547">Nucleotide-binding</keyword>
<evidence type="ECO:0000256" key="5">
    <source>
        <dbReference type="ARBA" id="ARBA00022840"/>
    </source>
</evidence>
<gene>
    <name evidence="8" type="ORF">CLAFUR5_13795</name>
</gene>
<keyword evidence="4" id="KW-0347">Helicase</keyword>
<dbReference type="SUPFAM" id="SSF52540">
    <property type="entry name" value="P-loop containing nucleoside triphosphate hydrolases"/>
    <property type="match status" value="1"/>
</dbReference>
<evidence type="ECO:0000256" key="4">
    <source>
        <dbReference type="ARBA" id="ARBA00022806"/>
    </source>
</evidence>
<protein>
    <submittedName>
        <fullName evidence="8">Regulator of nonsense transcripts 1</fullName>
    </submittedName>
</protein>
<dbReference type="PANTHER" id="PTHR10887">
    <property type="entry name" value="DNA2/NAM7 HELICASE FAMILY"/>
    <property type="match status" value="1"/>
</dbReference>
<dbReference type="EMBL" id="CP090174">
    <property type="protein sequence ID" value="UJO24404.1"/>
    <property type="molecule type" value="Genomic_DNA"/>
</dbReference>
<dbReference type="GO" id="GO:0016787">
    <property type="term" value="F:hydrolase activity"/>
    <property type="evidence" value="ECO:0007669"/>
    <property type="project" value="UniProtKB-KW"/>
</dbReference>
<evidence type="ECO:0000259" key="7">
    <source>
        <dbReference type="Pfam" id="PF13087"/>
    </source>
</evidence>
<reference evidence="8" key="1">
    <citation type="submission" date="2021-12" db="EMBL/GenBank/DDBJ databases">
        <authorList>
            <person name="Zaccaron A."/>
            <person name="Stergiopoulos I."/>
        </authorList>
    </citation>
    <scope>NUCLEOTIDE SEQUENCE</scope>
    <source>
        <strain evidence="8">Race5_Kim</strain>
    </source>
</reference>
<dbReference type="FunFam" id="3.40.50.300:FF:000326">
    <property type="entry name" value="P-loop containing nucleoside triphosphate hydrolase"/>
    <property type="match status" value="1"/>
</dbReference>
<dbReference type="CDD" id="cd18808">
    <property type="entry name" value="SF1_C_Upf1"/>
    <property type="match status" value="1"/>
</dbReference>
<dbReference type="Gene3D" id="3.40.50.300">
    <property type="entry name" value="P-loop containing nucleotide triphosphate hydrolases"/>
    <property type="match status" value="2"/>
</dbReference>
<dbReference type="InterPro" id="IPR041679">
    <property type="entry name" value="DNA2/NAM7-like_C"/>
</dbReference>
<dbReference type="InterPro" id="IPR027417">
    <property type="entry name" value="P-loop_NTPase"/>
</dbReference>
<keyword evidence="9" id="KW-1185">Reference proteome</keyword>
<dbReference type="AlphaFoldDB" id="A0A9Q8PKN9"/>
<dbReference type="Proteomes" id="UP000756132">
    <property type="component" value="Chromosome 12"/>
</dbReference>